<gene>
    <name evidence="2" type="ORF">YHS_02280</name>
</gene>
<evidence type="ECO:0000256" key="1">
    <source>
        <dbReference type="SAM" id="Coils"/>
    </source>
</evidence>
<dbReference type="AlphaFoldDB" id="A0AAD0ACR3"/>
<reference evidence="2" key="1">
    <citation type="submission" date="2017-11" db="EMBL/GenBank/DDBJ databases">
        <title>Complete Genome Sequence from Moraxella oslensis YHS isolated from human skin.</title>
        <authorList>
            <person name="Lee K."/>
            <person name="Lim J.Y."/>
            <person name="Hwang I."/>
        </authorList>
    </citation>
    <scope>NUCLEOTIDE SEQUENCE</scope>
    <source>
        <strain evidence="2">YHS</strain>
    </source>
</reference>
<keyword evidence="1" id="KW-0175">Coiled coil</keyword>
<dbReference type="EMBL" id="CP024176">
    <property type="protein sequence ID" value="ATQ82750.1"/>
    <property type="molecule type" value="Genomic_DNA"/>
</dbReference>
<feature type="coiled-coil region" evidence="1">
    <location>
        <begin position="130"/>
        <end position="157"/>
    </location>
</feature>
<accession>A0AAD0ACR3</accession>
<protein>
    <submittedName>
        <fullName evidence="2">Uncharacterized protein</fullName>
    </submittedName>
</protein>
<sequence length="186" mass="21763">MYWLLGVAAVGGVLAWLSSEENNARNDYYAKSDRLAKETQSRQQELKTLRANRALAKDYYQHIELHHASVQTANACHKLYEDHKKLFKMIANREKLLGEQIGKLKQQRDLATGTEKQAIREQLTQTRDFLAQAKSQRQALFNEKSRLLEQLRTINQQTRDLKTYIGQHCGQKGRDWYARIEQRKTM</sequence>
<organism evidence="2">
    <name type="scientific">Faucicola osloensis</name>
    <name type="common">Moraxella osloensis</name>
    <dbReference type="NCBI Taxonomy" id="34062"/>
    <lineage>
        <taxon>Bacteria</taxon>
        <taxon>Pseudomonadati</taxon>
        <taxon>Pseudomonadota</taxon>
        <taxon>Gammaproteobacteria</taxon>
        <taxon>Moraxellales</taxon>
        <taxon>Moraxellaceae</taxon>
        <taxon>Faucicola</taxon>
    </lineage>
</organism>
<proteinExistence type="predicted"/>
<evidence type="ECO:0000313" key="2">
    <source>
        <dbReference type="EMBL" id="ATQ82750.1"/>
    </source>
</evidence>
<name>A0AAD0ACR3_FAUOS</name>